<feature type="domain" description="D-isomer specific 2-hydroxyacid dehydrogenase catalytic" evidence="5">
    <location>
        <begin position="15"/>
        <end position="315"/>
    </location>
</feature>
<evidence type="ECO:0000313" key="8">
    <source>
        <dbReference type="Proteomes" id="UP001469089"/>
    </source>
</evidence>
<evidence type="ECO:0000256" key="4">
    <source>
        <dbReference type="RuleBase" id="RU003719"/>
    </source>
</evidence>
<evidence type="ECO:0000313" key="7">
    <source>
        <dbReference type="EMBL" id="MEQ5837915.1"/>
    </source>
</evidence>
<dbReference type="RefSeq" id="WP_349543556.1">
    <property type="nucleotide sequence ID" value="NZ_JAOALG010000001.1"/>
</dbReference>
<protein>
    <submittedName>
        <fullName evidence="7">D-2-hydroxyacid dehydrogenase family protein</fullName>
    </submittedName>
</protein>
<sequence>MRIAILDDYQGAVQDLAAFKKLTDHTVDIYHDIVKDVDQLAARLYDAEVLVPIRERTVIDDTLLSKLPNLQLISQTGKGTTHIDVEACTRRGIAVAFSGGNSYAPAELTWALVLASVRNLPQEVANAKAGRWQRAPIGTCLRGRTLGILGYGSIGRIVAGYGKAFGMHVIAWGRAGSLSRAIQDGLEAATSKEAFFSECDVLSVHLRLNEDTRGSITAADLALMKPTATIVNTSRADLIERDALATALKMGRPGFAAVDAYEDEPAIDHPLFKLDNAVCAPHLGYVEKDTYEIFFGGAFDNVLAFEDGTPANLVNPEVLEHRRAST</sequence>
<dbReference type="InterPro" id="IPR006139">
    <property type="entry name" value="D-isomer_2_OHA_DH_cat_dom"/>
</dbReference>
<organism evidence="7 8">
    <name type="scientific">Paraburkholderia acidicola</name>
    <dbReference type="NCBI Taxonomy" id="1912599"/>
    <lineage>
        <taxon>Bacteria</taxon>
        <taxon>Pseudomonadati</taxon>
        <taxon>Pseudomonadota</taxon>
        <taxon>Betaproteobacteria</taxon>
        <taxon>Burkholderiales</taxon>
        <taxon>Burkholderiaceae</taxon>
        <taxon>Paraburkholderia</taxon>
    </lineage>
</organism>
<dbReference type="InterPro" id="IPR036291">
    <property type="entry name" value="NAD(P)-bd_dom_sf"/>
</dbReference>
<keyword evidence="3" id="KW-0520">NAD</keyword>
<dbReference type="Pfam" id="PF00389">
    <property type="entry name" value="2-Hacid_dh"/>
    <property type="match status" value="1"/>
</dbReference>
<dbReference type="CDD" id="cd12169">
    <property type="entry name" value="PGDH_like_1"/>
    <property type="match status" value="1"/>
</dbReference>
<dbReference type="SUPFAM" id="SSF51735">
    <property type="entry name" value="NAD(P)-binding Rossmann-fold domains"/>
    <property type="match status" value="1"/>
</dbReference>
<dbReference type="PANTHER" id="PTHR42789">
    <property type="entry name" value="D-ISOMER SPECIFIC 2-HYDROXYACID DEHYDROGENASE FAMILY PROTEIN (AFU_ORTHOLOGUE AFUA_6G10090)"/>
    <property type="match status" value="1"/>
</dbReference>
<evidence type="ECO:0000259" key="6">
    <source>
        <dbReference type="Pfam" id="PF02826"/>
    </source>
</evidence>
<evidence type="ECO:0000259" key="5">
    <source>
        <dbReference type="Pfam" id="PF00389"/>
    </source>
</evidence>
<evidence type="ECO:0000256" key="1">
    <source>
        <dbReference type="ARBA" id="ARBA00005854"/>
    </source>
</evidence>
<dbReference type="Proteomes" id="UP001469089">
    <property type="component" value="Unassembled WGS sequence"/>
</dbReference>
<proteinExistence type="inferred from homology"/>
<reference evidence="7 8" key="1">
    <citation type="journal article" date="2024" name="Chem. Sci.">
        <title>Discovery of a lagriamide polyketide by integrated genome mining, isotopic labeling, and untargeted metabolomics.</title>
        <authorList>
            <person name="Fergusson C.H."/>
            <person name="Saulog J."/>
            <person name="Paulo B.S."/>
            <person name="Wilson D.M."/>
            <person name="Liu D.Y."/>
            <person name="Morehouse N.J."/>
            <person name="Waterworth S."/>
            <person name="Barkei J."/>
            <person name="Gray C.A."/>
            <person name="Kwan J.C."/>
            <person name="Eustaquio A.S."/>
            <person name="Linington R.G."/>
        </authorList>
    </citation>
    <scope>NUCLEOTIDE SEQUENCE [LARGE SCALE GENOMIC DNA]</scope>
    <source>
        <strain evidence="7 8">RL17-338-BIF-B</strain>
    </source>
</reference>
<keyword evidence="8" id="KW-1185">Reference proteome</keyword>
<feature type="domain" description="D-isomer specific 2-hydroxyacid dehydrogenase NAD-binding" evidence="6">
    <location>
        <begin position="111"/>
        <end position="284"/>
    </location>
</feature>
<dbReference type="InterPro" id="IPR006140">
    <property type="entry name" value="D-isomer_DH_NAD-bd"/>
</dbReference>
<gene>
    <name evidence="7" type="ORF">N0A02_00480</name>
</gene>
<dbReference type="Pfam" id="PF02826">
    <property type="entry name" value="2-Hacid_dh_C"/>
    <property type="match status" value="1"/>
</dbReference>
<keyword evidence="2 4" id="KW-0560">Oxidoreductase</keyword>
<comment type="similarity">
    <text evidence="1 4">Belongs to the D-isomer specific 2-hydroxyacid dehydrogenase family.</text>
</comment>
<accession>A0ABV1LGM4</accession>
<dbReference type="Gene3D" id="3.40.50.720">
    <property type="entry name" value="NAD(P)-binding Rossmann-like Domain"/>
    <property type="match status" value="2"/>
</dbReference>
<comment type="caution">
    <text evidence="7">The sequence shown here is derived from an EMBL/GenBank/DDBJ whole genome shotgun (WGS) entry which is preliminary data.</text>
</comment>
<evidence type="ECO:0000256" key="3">
    <source>
        <dbReference type="ARBA" id="ARBA00023027"/>
    </source>
</evidence>
<dbReference type="PANTHER" id="PTHR42789:SF1">
    <property type="entry name" value="D-ISOMER SPECIFIC 2-HYDROXYACID DEHYDROGENASE FAMILY PROTEIN (AFU_ORTHOLOGUE AFUA_6G10090)"/>
    <property type="match status" value="1"/>
</dbReference>
<name>A0ABV1LGM4_9BURK</name>
<dbReference type="SUPFAM" id="SSF52283">
    <property type="entry name" value="Formate/glycerate dehydrogenase catalytic domain-like"/>
    <property type="match status" value="1"/>
</dbReference>
<dbReference type="InterPro" id="IPR050857">
    <property type="entry name" value="D-2-hydroxyacid_DH"/>
</dbReference>
<dbReference type="EMBL" id="JAOALG010000001">
    <property type="protein sequence ID" value="MEQ5837915.1"/>
    <property type="molecule type" value="Genomic_DNA"/>
</dbReference>
<evidence type="ECO:0000256" key="2">
    <source>
        <dbReference type="ARBA" id="ARBA00023002"/>
    </source>
</evidence>